<protein>
    <submittedName>
        <fullName evidence="2">Uncharacterized protein</fullName>
    </submittedName>
</protein>
<dbReference type="EMBL" id="KI913336">
    <property type="protein sequence ID" value="ETV64288.1"/>
    <property type="molecule type" value="Genomic_DNA"/>
</dbReference>
<feature type="non-terminal residue" evidence="2">
    <location>
        <position position="1"/>
    </location>
</feature>
<feature type="compositionally biased region" description="Basic and acidic residues" evidence="1">
    <location>
        <begin position="57"/>
        <end position="67"/>
    </location>
</feature>
<proteinExistence type="predicted"/>
<sequence length="117" mass="13321">KSELFRPHQLFLPAPCVDGNFIGPNGDADVHPSPDLGMDITSTYRKPEFGPSPVSRNRLDPPQDRTYAKATSSKKIPPTNIDLSHREWLRLRNAECLYHLRRVQMKIRKNSGFQPLA</sequence>
<accession>W4FC44</accession>
<evidence type="ECO:0000313" key="2">
    <source>
        <dbReference type="EMBL" id="ETV64288.1"/>
    </source>
</evidence>
<organism evidence="2">
    <name type="scientific">Aphanomyces astaci</name>
    <name type="common">Crayfish plague agent</name>
    <dbReference type="NCBI Taxonomy" id="112090"/>
    <lineage>
        <taxon>Eukaryota</taxon>
        <taxon>Sar</taxon>
        <taxon>Stramenopiles</taxon>
        <taxon>Oomycota</taxon>
        <taxon>Saprolegniomycetes</taxon>
        <taxon>Saprolegniales</taxon>
        <taxon>Verrucalvaceae</taxon>
        <taxon>Aphanomyces</taxon>
    </lineage>
</organism>
<gene>
    <name evidence="2" type="ORF">H257_18801</name>
</gene>
<feature type="region of interest" description="Disordered" evidence="1">
    <location>
        <begin position="23"/>
        <end position="79"/>
    </location>
</feature>
<reference evidence="2" key="1">
    <citation type="submission" date="2013-12" db="EMBL/GenBank/DDBJ databases">
        <title>The Genome Sequence of Aphanomyces astaci APO3.</title>
        <authorList>
            <consortium name="The Broad Institute Genomics Platform"/>
            <person name="Russ C."/>
            <person name="Tyler B."/>
            <person name="van West P."/>
            <person name="Dieguez-Uribeondo J."/>
            <person name="Young S.K."/>
            <person name="Zeng Q."/>
            <person name="Gargeya S."/>
            <person name="Fitzgerald M."/>
            <person name="Abouelleil A."/>
            <person name="Alvarado L."/>
            <person name="Chapman S.B."/>
            <person name="Gainer-Dewar J."/>
            <person name="Goldberg J."/>
            <person name="Griggs A."/>
            <person name="Gujja S."/>
            <person name="Hansen M."/>
            <person name="Howarth C."/>
            <person name="Imamovic A."/>
            <person name="Ireland A."/>
            <person name="Larimer J."/>
            <person name="McCowan C."/>
            <person name="Murphy C."/>
            <person name="Pearson M."/>
            <person name="Poon T.W."/>
            <person name="Priest M."/>
            <person name="Roberts A."/>
            <person name="Saif S."/>
            <person name="Shea T."/>
            <person name="Sykes S."/>
            <person name="Wortman J."/>
            <person name="Nusbaum C."/>
            <person name="Birren B."/>
        </authorList>
    </citation>
    <scope>NUCLEOTIDE SEQUENCE [LARGE SCALE GENOMIC DNA]</scope>
    <source>
        <strain evidence="2">APO3</strain>
    </source>
</reference>
<dbReference type="VEuPathDB" id="FungiDB:H257_18801"/>
<evidence type="ECO:0000256" key="1">
    <source>
        <dbReference type="SAM" id="MobiDB-lite"/>
    </source>
</evidence>
<dbReference type="AlphaFoldDB" id="W4FC44"/>
<dbReference type="GeneID" id="20820797"/>
<dbReference type="RefSeq" id="XP_009846229.1">
    <property type="nucleotide sequence ID" value="XM_009847927.1"/>
</dbReference>
<name>W4FC44_APHAT</name>